<proteinExistence type="predicted"/>
<gene>
    <name evidence="3" type="ORF">V6N11_070296</name>
</gene>
<keyword evidence="4" id="KW-1185">Reference proteome</keyword>
<evidence type="ECO:0000313" key="4">
    <source>
        <dbReference type="Proteomes" id="UP001396334"/>
    </source>
</evidence>
<dbReference type="SUPFAM" id="SSF53098">
    <property type="entry name" value="Ribonuclease H-like"/>
    <property type="match status" value="1"/>
</dbReference>
<name>A0ABR2QEN7_9ROSI</name>
<protein>
    <recommendedName>
        <fullName evidence="2">RNase H type-1 domain-containing protein</fullName>
    </recommendedName>
</protein>
<sequence length="642" mass="72327">MKKHDGLEKSLNGGVFQPSRFNPIFVQDNDEPPNHPNQSGSLTEIPVQQFQSSMPNPKVRSKSKGKSKKTPKVSKPILLRKPMPTTLSDFPILTRNHYKPSTSRATVPLDHRKHSSIVINENADPNILQTSYDPSPSCMEEQNLPTGDPPDQSCMQKDAMNGSTHPTESSLQQSPLHEPNEALGSDRADEADNFFSNLFKSDPISPKPFPITGAFPVLNEELLQSLNFSPTSHEIHTALMEKYKVTDLLPTFLHRPVCTPLWRALAKYWTELLNGIAWTLGNCRLIHPLHDIWIPSLGPLIAHVKDDLPHPSIDSLSDLLNDNGQWDHDKLNAIFCSEAVQHIIGVKCPDPLAEMTVLFGDGLLGTILKLDLPTLRNNLMTNLDRCRRFISDYALCPLCNEADESTIHILRDCTVARKVWLHFFTLTLGNSLDFFRNDLQTWIISNLCTQANIMEWNVPWSTLFISIIWQLWKSRNDFVFNNIMPSLDSTVGHAITWASYYADIIKPVTPDYGYRVFKRRLEHATPCKPNELWAIFTGLEIAWTQGLELLEVQSDCAEAVKMVNSPSAELSPLPLVRAIARLHQRGWITNIHWIPRDSNKPADALAKIVDPNSHDVVYLQSPPQALIPLLHEDTSTLPNVIA</sequence>
<feature type="compositionally biased region" description="Polar residues" evidence="1">
    <location>
        <begin position="36"/>
        <end position="55"/>
    </location>
</feature>
<feature type="compositionally biased region" description="Polar residues" evidence="1">
    <location>
        <begin position="161"/>
        <end position="175"/>
    </location>
</feature>
<feature type="region of interest" description="Disordered" evidence="1">
    <location>
        <begin position="1"/>
        <end position="77"/>
    </location>
</feature>
<feature type="region of interest" description="Disordered" evidence="1">
    <location>
        <begin position="126"/>
        <end position="184"/>
    </location>
</feature>
<dbReference type="InterPro" id="IPR053151">
    <property type="entry name" value="RNase_H-like"/>
</dbReference>
<dbReference type="InterPro" id="IPR002156">
    <property type="entry name" value="RNaseH_domain"/>
</dbReference>
<feature type="domain" description="RNase H type-1" evidence="2">
    <location>
        <begin position="518"/>
        <end position="607"/>
    </location>
</feature>
<accession>A0ABR2QEN7</accession>
<dbReference type="PANTHER" id="PTHR47723">
    <property type="entry name" value="OS05G0353850 PROTEIN"/>
    <property type="match status" value="1"/>
</dbReference>
<dbReference type="InterPro" id="IPR012337">
    <property type="entry name" value="RNaseH-like_sf"/>
</dbReference>
<dbReference type="CDD" id="cd06222">
    <property type="entry name" value="RNase_H_like"/>
    <property type="match status" value="1"/>
</dbReference>
<dbReference type="Pfam" id="PF13456">
    <property type="entry name" value="RVT_3"/>
    <property type="match status" value="1"/>
</dbReference>
<organism evidence="3 4">
    <name type="scientific">Hibiscus sabdariffa</name>
    <name type="common">roselle</name>
    <dbReference type="NCBI Taxonomy" id="183260"/>
    <lineage>
        <taxon>Eukaryota</taxon>
        <taxon>Viridiplantae</taxon>
        <taxon>Streptophyta</taxon>
        <taxon>Embryophyta</taxon>
        <taxon>Tracheophyta</taxon>
        <taxon>Spermatophyta</taxon>
        <taxon>Magnoliopsida</taxon>
        <taxon>eudicotyledons</taxon>
        <taxon>Gunneridae</taxon>
        <taxon>Pentapetalae</taxon>
        <taxon>rosids</taxon>
        <taxon>malvids</taxon>
        <taxon>Malvales</taxon>
        <taxon>Malvaceae</taxon>
        <taxon>Malvoideae</taxon>
        <taxon>Hibiscus</taxon>
    </lineage>
</organism>
<dbReference type="InterPro" id="IPR036397">
    <property type="entry name" value="RNaseH_sf"/>
</dbReference>
<comment type="caution">
    <text evidence="3">The sequence shown here is derived from an EMBL/GenBank/DDBJ whole genome shotgun (WGS) entry which is preliminary data.</text>
</comment>
<evidence type="ECO:0000259" key="2">
    <source>
        <dbReference type="Pfam" id="PF13456"/>
    </source>
</evidence>
<dbReference type="EMBL" id="JBBPBN010000040">
    <property type="protein sequence ID" value="KAK8999119.1"/>
    <property type="molecule type" value="Genomic_DNA"/>
</dbReference>
<dbReference type="PANTHER" id="PTHR47723:SF19">
    <property type="entry name" value="POLYNUCLEOTIDYL TRANSFERASE, RIBONUCLEASE H-LIKE SUPERFAMILY PROTEIN"/>
    <property type="match status" value="1"/>
</dbReference>
<evidence type="ECO:0000313" key="3">
    <source>
        <dbReference type="EMBL" id="KAK8999119.1"/>
    </source>
</evidence>
<reference evidence="3 4" key="1">
    <citation type="journal article" date="2024" name="G3 (Bethesda)">
        <title>Genome assembly of Hibiscus sabdariffa L. provides insights into metabolisms of medicinal natural products.</title>
        <authorList>
            <person name="Kim T."/>
        </authorList>
    </citation>
    <scope>NUCLEOTIDE SEQUENCE [LARGE SCALE GENOMIC DNA]</scope>
    <source>
        <strain evidence="3">TK-2024</strain>
        <tissue evidence="3">Old leaves</tissue>
    </source>
</reference>
<evidence type="ECO:0000256" key="1">
    <source>
        <dbReference type="SAM" id="MobiDB-lite"/>
    </source>
</evidence>
<feature type="compositionally biased region" description="Basic residues" evidence="1">
    <location>
        <begin position="59"/>
        <end position="72"/>
    </location>
</feature>
<dbReference type="Proteomes" id="UP001396334">
    <property type="component" value="Unassembled WGS sequence"/>
</dbReference>
<dbReference type="Gene3D" id="3.30.420.10">
    <property type="entry name" value="Ribonuclease H-like superfamily/Ribonuclease H"/>
    <property type="match status" value="1"/>
</dbReference>
<dbReference type="InterPro" id="IPR044730">
    <property type="entry name" value="RNase_H-like_dom_plant"/>
</dbReference>